<dbReference type="Gene3D" id="3.30.1060.10">
    <property type="entry name" value="Peptide methionine sulphoxide reductase MsrA"/>
    <property type="match status" value="1"/>
</dbReference>
<dbReference type="NCBIfam" id="TIGR00401">
    <property type="entry name" value="msrA"/>
    <property type="match status" value="1"/>
</dbReference>
<evidence type="ECO:0000256" key="4">
    <source>
        <dbReference type="ARBA" id="ARBA00048782"/>
    </source>
</evidence>
<name>A0A9E8LXR4_9BACI</name>
<gene>
    <name evidence="5 7" type="primary">msrA</name>
    <name evidence="7" type="ORF">OE104_06895</name>
</gene>
<dbReference type="FunFam" id="3.30.1060.10:FF:000003">
    <property type="entry name" value="Peptide methionine sulfoxide reductase MsrA"/>
    <property type="match status" value="1"/>
</dbReference>
<dbReference type="PANTHER" id="PTHR43774:SF1">
    <property type="entry name" value="PEPTIDE METHIONINE SULFOXIDE REDUCTASE MSRA 2"/>
    <property type="match status" value="1"/>
</dbReference>
<evidence type="ECO:0000256" key="5">
    <source>
        <dbReference type="HAMAP-Rule" id="MF_01401"/>
    </source>
</evidence>
<evidence type="ECO:0000256" key="1">
    <source>
        <dbReference type="ARBA" id="ARBA00005591"/>
    </source>
</evidence>
<sequence>MVKWHQKKEDVLQLNKRTEKATFAGGCFWCMVKPFDQWDGVISVTSGYSGGHVKNPTYEQVKTGTTGHYEVVQIVFDPDVITYKQILDIYWPQIDPTDDGGQFHDRGSQYRTAIFYHTEAQKQLAEASKEEVEKSGRFSKPIVTKILPAKPFYPAEENHQQFYKKNPKVYHEDRMKSGRDEFIRSHWEGK</sequence>
<dbReference type="HAMAP" id="MF_01401">
    <property type="entry name" value="MsrA"/>
    <property type="match status" value="1"/>
</dbReference>
<evidence type="ECO:0000313" key="8">
    <source>
        <dbReference type="Proteomes" id="UP001164718"/>
    </source>
</evidence>
<comment type="similarity">
    <text evidence="1 5">Belongs to the MsrA Met sulfoxide reductase family.</text>
</comment>
<protein>
    <recommendedName>
        <fullName evidence="5">Peptide methionine sulfoxide reductase MsrA</fullName>
        <shortName evidence="5">Protein-methionine-S-oxide reductase</shortName>
        <ecNumber evidence="5">1.8.4.11</ecNumber>
    </recommendedName>
    <alternativeName>
        <fullName evidence="5">Peptide-methionine (S)-S-oxide reductase</fullName>
        <shortName evidence="5">Peptide Met(O) reductase</shortName>
    </alternativeName>
</protein>
<dbReference type="EMBL" id="CP106878">
    <property type="protein sequence ID" value="WAA11270.1"/>
    <property type="molecule type" value="Genomic_DNA"/>
</dbReference>
<dbReference type="PANTHER" id="PTHR43774">
    <property type="entry name" value="PEPTIDE METHIONINE SULFOXIDE REDUCTASE"/>
    <property type="match status" value="1"/>
</dbReference>
<comment type="catalytic activity">
    <reaction evidence="3 5">
        <text>L-methionyl-[protein] + [thioredoxin]-disulfide + H2O = L-methionyl-(S)-S-oxide-[protein] + [thioredoxin]-dithiol</text>
        <dbReference type="Rhea" id="RHEA:14217"/>
        <dbReference type="Rhea" id="RHEA-COMP:10698"/>
        <dbReference type="Rhea" id="RHEA-COMP:10700"/>
        <dbReference type="Rhea" id="RHEA-COMP:12313"/>
        <dbReference type="Rhea" id="RHEA-COMP:12315"/>
        <dbReference type="ChEBI" id="CHEBI:15377"/>
        <dbReference type="ChEBI" id="CHEBI:16044"/>
        <dbReference type="ChEBI" id="CHEBI:29950"/>
        <dbReference type="ChEBI" id="CHEBI:44120"/>
        <dbReference type="ChEBI" id="CHEBI:50058"/>
        <dbReference type="EC" id="1.8.4.11"/>
    </reaction>
</comment>
<dbReference type="GO" id="GO:0008113">
    <property type="term" value="F:peptide-methionine (S)-S-oxide reductase activity"/>
    <property type="evidence" value="ECO:0007669"/>
    <property type="project" value="UniProtKB-UniRule"/>
</dbReference>
<evidence type="ECO:0000259" key="6">
    <source>
        <dbReference type="Pfam" id="PF01625"/>
    </source>
</evidence>
<dbReference type="SUPFAM" id="SSF55068">
    <property type="entry name" value="Peptide methionine sulfoxide reductase"/>
    <property type="match status" value="1"/>
</dbReference>
<organism evidence="7 8">
    <name type="scientific">Fervidibacillus albus</name>
    <dbReference type="NCBI Taxonomy" id="2980026"/>
    <lineage>
        <taxon>Bacteria</taxon>
        <taxon>Bacillati</taxon>
        <taxon>Bacillota</taxon>
        <taxon>Bacilli</taxon>
        <taxon>Bacillales</taxon>
        <taxon>Bacillaceae</taxon>
        <taxon>Fervidibacillus</taxon>
    </lineage>
</organism>
<keyword evidence="2 5" id="KW-0560">Oxidoreductase</keyword>
<accession>A0A9E8LXR4</accession>
<comment type="catalytic activity">
    <reaction evidence="4 5">
        <text>[thioredoxin]-disulfide + L-methionine + H2O = L-methionine (S)-S-oxide + [thioredoxin]-dithiol</text>
        <dbReference type="Rhea" id="RHEA:19993"/>
        <dbReference type="Rhea" id="RHEA-COMP:10698"/>
        <dbReference type="Rhea" id="RHEA-COMP:10700"/>
        <dbReference type="ChEBI" id="CHEBI:15377"/>
        <dbReference type="ChEBI" id="CHEBI:29950"/>
        <dbReference type="ChEBI" id="CHEBI:50058"/>
        <dbReference type="ChEBI" id="CHEBI:57844"/>
        <dbReference type="ChEBI" id="CHEBI:58772"/>
        <dbReference type="EC" id="1.8.4.11"/>
    </reaction>
</comment>
<dbReference type="Pfam" id="PF01625">
    <property type="entry name" value="PMSR"/>
    <property type="match status" value="1"/>
</dbReference>
<dbReference type="Proteomes" id="UP001164718">
    <property type="component" value="Chromosome"/>
</dbReference>
<dbReference type="EC" id="1.8.4.11" evidence="5"/>
<dbReference type="InterPro" id="IPR002569">
    <property type="entry name" value="Met_Sox_Rdtase_MsrA_dom"/>
</dbReference>
<keyword evidence="8" id="KW-1185">Reference proteome</keyword>
<dbReference type="InterPro" id="IPR036509">
    <property type="entry name" value="Met_Sox_Rdtase_MsrA_sf"/>
</dbReference>
<dbReference type="AlphaFoldDB" id="A0A9E8LXR4"/>
<feature type="domain" description="Peptide methionine sulphoxide reductase MsrA" evidence="6">
    <location>
        <begin position="20"/>
        <end position="171"/>
    </location>
</feature>
<evidence type="ECO:0000256" key="3">
    <source>
        <dbReference type="ARBA" id="ARBA00047806"/>
    </source>
</evidence>
<dbReference type="KEGG" id="faf:OE104_06895"/>
<proteinExistence type="inferred from homology"/>
<comment type="function">
    <text evidence="5">Has an important function as a repair enzyme for proteins that have been inactivated by oxidation. Catalyzes the reversible oxidation-reduction of methionine sulfoxide in proteins to methionine.</text>
</comment>
<evidence type="ECO:0000256" key="2">
    <source>
        <dbReference type="ARBA" id="ARBA00023002"/>
    </source>
</evidence>
<evidence type="ECO:0000313" key="7">
    <source>
        <dbReference type="EMBL" id="WAA11270.1"/>
    </source>
</evidence>
<reference evidence="7" key="1">
    <citation type="submission" date="2022-09" db="EMBL/GenBank/DDBJ databases">
        <title>Complete Genomes of Fervidibacillus albus and Fervidibacillus halotolerans isolated from tidal flat sediments.</title>
        <authorList>
            <person name="Kwon K.K."/>
            <person name="Yang S.-H."/>
            <person name="Park M.J."/>
            <person name="Oh H.-M."/>
        </authorList>
    </citation>
    <scope>NUCLEOTIDE SEQUENCE</scope>
    <source>
        <strain evidence="7">MEBiC13591</strain>
    </source>
</reference>
<feature type="active site" evidence="5">
    <location>
        <position position="27"/>
    </location>
</feature>